<evidence type="ECO:0000256" key="1">
    <source>
        <dbReference type="ARBA" id="ARBA00022527"/>
    </source>
</evidence>
<reference evidence="9 10" key="1">
    <citation type="journal article" date="2023" name="IScience">
        <title>Expanded male sex-determining region conserved during the evolution of homothallism in the green alga Volvox.</title>
        <authorList>
            <person name="Yamamoto K."/>
            <person name="Matsuzaki R."/>
            <person name="Mahakham W."/>
            <person name="Heman W."/>
            <person name="Sekimoto H."/>
            <person name="Kawachi M."/>
            <person name="Minakuchi Y."/>
            <person name="Toyoda A."/>
            <person name="Nozaki H."/>
        </authorList>
    </citation>
    <scope>NUCLEOTIDE SEQUENCE [LARGE SCALE GENOMIC DNA]</scope>
    <source>
        <strain evidence="9 10">NIES-4468</strain>
    </source>
</reference>
<keyword evidence="5 6" id="KW-0067">ATP-binding</keyword>
<organism evidence="9 10">
    <name type="scientific">Volvox africanus</name>
    <dbReference type="NCBI Taxonomy" id="51714"/>
    <lineage>
        <taxon>Eukaryota</taxon>
        <taxon>Viridiplantae</taxon>
        <taxon>Chlorophyta</taxon>
        <taxon>core chlorophytes</taxon>
        <taxon>Chlorophyceae</taxon>
        <taxon>CS clade</taxon>
        <taxon>Chlamydomonadales</taxon>
        <taxon>Volvocaceae</taxon>
        <taxon>Volvox</taxon>
    </lineage>
</organism>
<dbReference type="InterPro" id="IPR008271">
    <property type="entry name" value="Ser/Thr_kinase_AS"/>
</dbReference>
<comment type="caution">
    <text evidence="9">The sequence shown here is derived from an EMBL/GenBank/DDBJ whole genome shotgun (WGS) entry which is preliminary data.</text>
</comment>
<evidence type="ECO:0000256" key="7">
    <source>
        <dbReference type="SAM" id="MobiDB-lite"/>
    </source>
</evidence>
<dbReference type="SMART" id="SM00220">
    <property type="entry name" value="S_TKc"/>
    <property type="match status" value="1"/>
</dbReference>
<dbReference type="PROSITE" id="PS00107">
    <property type="entry name" value="PROTEIN_KINASE_ATP"/>
    <property type="match status" value="1"/>
</dbReference>
<dbReference type="Pfam" id="PF07714">
    <property type="entry name" value="PK_Tyr_Ser-Thr"/>
    <property type="match status" value="2"/>
</dbReference>
<dbReference type="Gene3D" id="3.30.200.20">
    <property type="entry name" value="Phosphorylase Kinase, domain 1"/>
    <property type="match status" value="1"/>
</dbReference>
<dbReference type="InterPro" id="IPR001245">
    <property type="entry name" value="Ser-Thr/Tyr_kinase_cat_dom"/>
</dbReference>
<dbReference type="PROSITE" id="PS50011">
    <property type="entry name" value="PROTEIN_KINASE_DOM"/>
    <property type="match status" value="1"/>
</dbReference>
<protein>
    <recommendedName>
        <fullName evidence="8">Protein kinase domain-containing protein</fullName>
    </recommendedName>
</protein>
<gene>
    <name evidence="9" type="ORF">VaNZ11_012981</name>
</gene>
<dbReference type="Proteomes" id="UP001165090">
    <property type="component" value="Unassembled WGS sequence"/>
</dbReference>
<dbReference type="SUPFAM" id="SSF56112">
    <property type="entry name" value="Protein kinase-like (PK-like)"/>
    <property type="match status" value="1"/>
</dbReference>
<dbReference type="InterPro" id="IPR017441">
    <property type="entry name" value="Protein_kinase_ATP_BS"/>
</dbReference>
<keyword evidence="4" id="KW-0418">Kinase</keyword>
<sequence length="581" mass="59364">MRRRQRKCSGGLPGCFDLHTISCKFDDLGEAHRRIGCAGFIGGSSGGGGGGGGGGDSDSPPGGKGSLKRLMGDAKAHISSGYNSSESHTVTTSSAPATTTAAASGCSLVSGGVGALLEQQRQLNAPTDVRLSVLLGAGTSGRVYSGMWCGRPCAVKILTHGPNETLVIERELRVSLSCRHPHVVRTMHFVKLDVTGAAARLQQARGGVRPPKGGAGGGVGGTADMSSSGSSAVDLFPTPNGNHDAAGAAAAAGAVANDVYETWLIQELCDGGALSSALHGGRFLGVVHTDGIAPGSAARGGSGRNGRHVDLPAILSLALGISRGMAYLHSRGIVHGDLKAENVLLVTHGTASTCSTPGDGRAAELTEDGPDEGGCGGGVPAVRQSAAASSGCSGAPVDGGRYCRYIAKVADFGLSRALHPGSTHQTTRNVGTITHMPPESLMGGQLRLATDVYAFGVLMWELFTGSRPYSGLTAGEVVQRVVVQGFRPAFPSATPREWRDLAEECWAQAPEQRPGFEQVEQRLLTLLGGYGSTGNLACPIDSFRTTSTSTAAPNVNRHVVPTAPALLPTATLVGGDLEGHW</sequence>
<evidence type="ECO:0000256" key="3">
    <source>
        <dbReference type="ARBA" id="ARBA00022741"/>
    </source>
</evidence>
<dbReference type="PROSITE" id="PS00108">
    <property type="entry name" value="PROTEIN_KINASE_ST"/>
    <property type="match status" value="1"/>
</dbReference>
<dbReference type="InterPro" id="IPR011009">
    <property type="entry name" value="Kinase-like_dom_sf"/>
</dbReference>
<evidence type="ECO:0000259" key="8">
    <source>
        <dbReference type="PROSITE" id="PS50011"/>
    </source>
</evidence>
<dbReference type="InterPro" id="IPR051681">
    <property type="entry name" value="Ser/Thr_Kinases-Pseudokinases"/>
</dbReference>
<evidence type="ECO:0000256" key="2">
    <source>
        <dbReference type="ARBA" id="ARBA00022679"/>
    </source>
</evidence>
<evidence type="ECO:0000256" key="6">
    <source>
        <dbReference type="PROSITE-ProRule" id="PRU10141"/>
    </source>
</evidence>
<evidence type="ECO:0000256" key="5">
    <source>
        <dbReference type="ARBA" id="ARBA00022840"/>
    </source>
</evidence>
<dbReference type="PANTHER" id="PTHR44329">
    <property type="entry name" value="SERINE/THREONINE-PROTEIN KINASE TNNI3K-RELATED"/>
    <property type="match status" value="1"/>
</dbReference>
<dbReference type="InterPro" id="IPR000719">
    <property type="entry name" value="Prot_kinase_dom"/>
</dbReference>
<keyword evidence="10" id="KW-1185">Reference proteome</keyword>
<dbReference type="Gene3D" id="1.10.510.10">
    <property type="entry name" value="Transferase(Phosphotransferase) domain 1"/>
    <property type="match status" value="1"/>
</dbReference>
<feature type="binding site" evidence="6">
    <location>
        <position position="156"/>
    </location>
    <ligand>
        <name>ATP</name>
        <dbReference type="ChEBI" id="CHEBI:30616"/>
    </ligand>
</feature>
<keyword evidence="2" id="KW-0808">Transferase</keyword>
<feature type="region of interest" description="Disordered" evidence="7">
    <location>
        <begin position="203"/>
        <end position="223"/>
    </location>
</feature>
<evidence type="ECO:0000313" key="9">
    <source>
        <dbReference type="EMBL" id="GLI68540.1"/>
    </source>
</evidence>
<dbReference type="EMBL" id="BSDZ01000080">
    <property type="protein sequence ID" value="GLI68540.1"/>
    <property type="molecule type" value="Genomic_DNA"/>
</dbReference>
<feature type="domain" description="Protein kinase" evidence="8">
    <location>
        <begin position="129"/>
        <end position="524"/>
    </location>
</feature>
<evidence type="ECO:0000313" key="10">
    <source>
        <dbReference type="Proteomes" id="UP001165090"/>
    </source>
</evidence>
<feature type="region of interest" description="Disordered" evidence="7">
    <location>
        <begin position="48"/>
        <end position="69"/>
    </location>
</feature>
<feature type="compositionally biased region" description="Low complexity" evidence="7">
    <location>
        <begin position="203"/>
        <end position="212"/>
    </location>
</feature>
<dbReference type="PANTHER" id="PTHR44329:SF214">
    <property type="entry name" value="PROTEIN KINASE DOMAIN-CONTAINING PROTEIN"/>
    <property type="match status" value="1"/>
</dbReference>
<keyword evidence="3 6" id="KW-0547">Nucleotide-binding</keyword>
<evidence type="ECO:0000256" key="4">
    <source>
        <dbReference type="ARBA" id="ARBA00022777"/>
    </source>
</evidence>
<proteinExistence type="predicted"/>
<name>A0ABQ5SG92_9CHLO</name>
<keyword evidence="1" id="KW-0723">Serine/threonine-protein kinase</keyword>
<accession>A0ABQ5SG92</accession>